<dbReference type="SUPFAM" id="SSF53756">
    <property type="entry name" value="UDP-Glycosyltransferase/glycogen phosphorylase"/>
    <property type="match status" value="1"/>
</dbReference>
<protein>
    <submittedName>
        <fullName evidence="1">Succinoglycan biosynthesis protein ExoL</fullName>
    </submittedName>
</protein>
<evidence type="ECO:0000313" key="2">
    <source>
        <dbReference type="Proteomes" id="UP000198885"/>
    </source>
</evidence>
<dbReference type="STRING" id="641238.SAMN04490244_11313"/>
<dbReference type="Proteomes" id="UP000198885">
    <property type="component" value="Unassembled WGS sequence"/>
</dbReference>
<dbReference type="OrthoDB" id="7973140at2"/>
<proteinExistence type="predicted"/>
<gene>
    <name evidence="1" type="ORF">SAMN04490244_11313</name>
</gene>
<sequence length="396" mass="42972">MTRIGYLVHDLADPAVRRRVAMLEAGDADIVPAGFVREGRAVPVFETAPLVLGETRDARLAARAAAVARVCLARVEALAEQFGDSDVLMARNLEMLAIAVRVVRRIEARTGRRPRLVYECLDIHRLLTSEGVAGRALRALERRLAHSVDLAITSSPAFVRNHLGAVFGARTLVVENKVPALTDDVTAAGATTPGPPWRIGWFGALRCRKSFEILSDLARRGDGQVEVVLRGRPTPAVFPDLAAEVREVPNMRFEGAYDGARDLPEIYGDVHFSWCIDFFEEGHNSAWLLPNRLYESAFHATLPIALAHVETGAFLDRNGFGVTVDTADAASLWAYFAALKPADYAAQIARLEEQPRALWSVTVEECAALVRALATGGAAQRFAASGHEAGMAEEAS</sequence>
<name>A0A1H9WTD6_9RHOB</name>
<dbReference type="RefSeq" id="WP_092695940.1">
    <property type="nucleotide sequence ID" value="NZ_FOGU01000013.1"/>
</dbReference>
<dbReference type="EMBL" id="FOGU01000013">
    <property type="protein sequence ID" value="SES37039.1"/>
    <property type="molecule type" value="Genomic_DNA"/>
</dbReference>
<accession>A0A1H9WTD6</accession>
<organism evidence="1 2">
    <name type="scientific">Tranquillimonas rosea</name>
    <dbReference type="NCBI Taxonomy" id="641238"/>
    <lineage>
        <taxon>Bacteria</taxon>
        <taxon>Pseudomonadati</taxon>
        <taxon>Pseudomonadota</taxon>
        <taxon>Alphaproteobacteria</taxon>
        <taxon>Rhodobacterales</taxon>
        <taxon>Roseobacteraceae</taxon>
        <taxon>Tranquillimonas</taxon>
    </lineage>
</organism>
<evidence type="ECO:0000313" key="1">
    <source>
        <dbReference type="EMBL" id="SES37039.1"/>
    </source>
</evidence>
<keyword evidence="2" id="KW-1185">Reference proteome</keyword>
<reference evidence="1 2" key="1">
    <citation type="submission" date="2016-10" db="EMBL/GenBank/DDBJ databases">
        <authorList>
            <person name="de Groot N.N."/>
        </authorList>
    </citation>
    <scope>NUCLEOTIDE SEQUENCE [LARGE SCALE GENOMIC DNA]</scope>
    <source>
        <strain evidence="1 2">DSM 23042</strain>
    </source>
</reference>
<dbReference type="AlphaFoldDB" id="A0A1H9WTD6"/>